<evidence type="ECO:0000256" key="3">
    <source>
        <dbReference type="ARBA" id="ARBA00023239"/>
    </source>
</evidence>
<evidence type="ECO:0000256" key="1">
    <source>
        <dbReference type="ARBA" id="ARBA00022723"/>
    </source>
</evidence>
<evidence type="ECO:0000259" key="6">
    <source>
        <dbReference type="Pfam" id="PF04909"/>
    </source>
</evidence>
<dbReference type="InterPro" id="IPR032465">
    <property type="entry name" value="ACMSD"/>
</dbReference>
<dbReference type="GO" id="GO:0019748">
    <property type="term" value="P:secondary metabolic process"/>
    <property type="evidence" value="ECO:0007669"/>
    <property type="project" value="TreeGrafter"/>
</dbReference>
<proteinExistence type="predicted"/>
<dbReference type="AlphaFoldDB" id="A0AAU2VKP5"/>
<dbReference type="InterPro" id="IPR032466">
    <property type="entry name" value="Metal_Hydrolase"/>
</dbReference>
<accession>A0AAU2VKP5</accession>
<evidence type="ECO:0000313" key="7">
    <source>
        <dbReference type="EMBL" id="WTW68130.1"/>
    </source>
</evidence>
<dbReference type="GO" id="GO:0016787">
    <property type="term" value="F:hydrolase activity"/>
    <property type="evidence" value="ECO:0007669"/>
    <property type="project" value="InterPro"/>
</dbReference>
<protein>
    <recommendedName>
        <fullName evidence="5">6-methylsalicylate decarboxylase</fullName>
        <ecNumber evidence="5">4.1.1.52</ecNumber>
    </recommendedName>
</protein>
<dbReference type="GO" id="GO:0047596">
    <property type="term" value="F:6-methylsalicylate decarboxylase activity"/>
    <property type="evidence" value="ECO:0007669"/>
    <property type="project" value="UniProtKB-EC"/>
</dbReference>
<sequence length="310" mass="33064">MTYDGGRVDVHRHLAPPFWKEAAAALDPHVAQIASWSETDALKAMDATGVRVSMLSLTSPAALFGETRAATALARAVNEFGAEAVARRPDRFGLLASLPLLDPEAAVAEAEYALDVLGADGVAVLSNAGGRYLGDHAFRPLWEALDRRGAVVHVHPTSPVGLADLPGLQGWAEWPFDTTRTALHMVVNGVLRDFPSLKVILSHAGGFLPYQVTRFEGLAVTNPAVTPESVHEDLLKFYFDTALSTHPATLRGLLSFAGAGHVLFGTDMPAAPLPMAAAMTARLDAELEQTPDVAYDVNLGTARRIFGRDI</sequence>
<dbReference type="EMBL" id="CP108313">
    <property type="protein sequence ID" value="WTW68130.1"/>
    <property type="molecule type" value="Genomic_DNA"/>
</dbReference>
<evidence type="ECO:0000256" key="2">
    <source>
        <dbReference type="ARBA" id="ARBA00022833"/>
    </source>
</evidence>
<dbReference type="Gene3D" id="3.20.20.140">
    <property type="entry name" value="Metal-dependent hydrolases"/>
    <property type="match status" value="1"/>
</dbReference>
<dbReference type="EC" id="4.1.1.52" evidence="5"/>
<evidence type="ECO:0000256" key="4">
    <source>
        <dbReference type="ARBA" id="ARBA00036832"/>
    </source>
</evidence>
<organism evidence="7">
    <name type="scientific">Streptomyces sp. NBC_00008</name>
    <dbReference type="NCBI Taxonomy" id="2903610"/>
    <lineage>
        <taxon>Bacteria</taxon>
        <taxon>Bacillati</taxon>
        <taxon>Actinomycetota</taxon>
        <taxon>Actinomycetes</taxon>
        <taxon>Kitasatosporales</taxon>
        <taxon>Streptomycetaceae</taxon>
        <taxon>Streptomyces</taxon>
    </lineage>
</organism>
<keyword evidence="1" id="KW-0479">Metal-binding</keyword>
<dbReference type="PANTHER" id="PTHR21240:SF29">
    <property type="entry name" value="AMIDOHYDROLASE-RELATED DOMAIN-CONTAINING PROTEIN"/>
    <property type="match status" value="1"/>
</dbReference>
<dbReference type="SUPFAM" id="SSF51556">
    <property type="entry name" value="Metallo-dependent hydrolases"/>
    <property type="match status" value="1"/>
</dbReference>
<dbReference type="GO" id="GO:0046872">
    <property type="term" value="F:metal ion binding"/>
    <property type="evidence" value="ECO:0007669"/>
    <property type="project" value="UniProtKB-KW"/>
</dbReference>
<gene>
    <name evidence="7" type="ORF">OG398_07550</name>
</gene>
<evidence type="ECO:0000256" key="5">
    <source>
        <dbReference type="ARBA" id="ARBA00038889"/>
    </source>
</evidence>
<dbReference type="InterPro" id="IPR006680">
    <property type="entry name" value="Amidohydro-rel"/>
</dbReference>
<keyword evidence="3" id="KW-0456">Lyase</keyword>
<reference evidence="7" key="1">
    <citation type="submission" date="2022-10" db="EMBL/GenBank/DDBJ databases">
        <title>The complete genomes of actinobacterial strains from the NBC collection.</title>
        <authorList>
            <person name="Joergensen T.S."/>
            <person name="Alvarez Arevalo M."/>
            <person name="Sterndorff E.B."/>
            <person name="Faurdal D."/>
            <person name="Vuksanovic O."/>
            <person name="Mourched A.-S."/>
            <person name="Charusanti P."/>
            <person name="Shaw S."/>
            <person name="Blin K."/>
            <person name="Weber T."/>
        </authorList>
    </citation>
    <scope>NUCLEOTIDE SEQUENCE</scope>
    <source>
        <strain evidence="7">NBC_00008</strain>
    </source>
</reference>
<keyword evidence="2" id="KW-0862">Zinc</keyword>
<dbReference type="PANTHER" id="PTHR21240">
    <property type="entry name" value="2-AMINO-3-CARBOXYLMUCONATE-6-SEMIALDEHYDE DECARBOXYLASE"/>
    <property type="match status" value="1"/>
</dbReference>
<dbReference type="Pfam" id="PF04909">
    <property type="entry name" value="Amidohydro_2"/>
    <property type="match status" value="1"/>
</dbReference>
<dbReference type="GO" id="GO:0005829">
    <property type="term" value="C:cytosol"/>
    <property type="evidence" value="ECO:0007669"/>
    <property type="project" value="TreeGrafter"/>
</dbReference>
<name>A0AAU2VKP5_9ACTN</name>
<feature type="domain" description="Amidohydrolase-related" evidence="6">
    <location>
        <begin position="8"/>
        <end position="308"/>
    </location>
</feature>
<comment type="catalytic activity">
    <reaction evidence="4">
        <text>6-methylsalicylate + H(+) = 3-methylphenol + CO2</text>
        <dbReference type="Rhea" id="RHEA:23112"/>
        <dbReference type="ChEBI" id="CHEBI:15378"/>
        <dbReference type="ChEBI" id="CHEBI:16526"/>
        <dbReference type="ChEBI" id="CHEBI:17231"/>
        <dbReference type="ChEBI" id="CHEBI:36658"/>
        <dbReference type="EC" id="4.1.1.52"/>
    </reaction>
    <physiologicalReaction direction="left-to-right" evidence="4">
        <dbReference type="Rhea" id="RHEA:23113"/>
    </physiologicalReaction>
</comment>